<dbReference type="EMBL" id="FOWR01000007">
    <property type="protein sequence ID" value="SFP04292.1"/>
    <property type="molecule type" value="Genomic_DNA"/>
</dbReference>
<evidence type="ECO:0000313" key="6">
    <source>
        <dbReference type="Proteomes" id="UP000182692"/>
    </source>
</evidence>
<dbReference type="SMART" id="SM00267">
    <property type="entry name" value="GGDEF"/>
    <property type="match status" value="1"/>
</dbReference>
<keyword evidence="1" id="KW-0812">Transmembrane</keyword>
<dbReference type="InterPro" id="IPR035919">
    <property type="entry name" value="EAL_sf"/>
</dbReference>
<feature type="domain" description="GGDEF" evidence="4">
    <location>
        <begin position="265"/>
        <end position="396"/>
    </location>
</feature>
<evidence type="ECO:0000259" key="3">
    <source>
        <dbReference type="PROSITE" id="PS50885"/>
    </source>
</evidence>
<protein>
    <submittedName>
        <fullName evidence="5">EAL domain, c-di-GMP-specific phosphodiesterase class I (Or its enzymatically inactive variant)</fullName>
    </submittedName>
</protein>
<dbReference type="PANTHER" id="PTHR33121">
    <property type="entry name" value="CYCLIC DI-GMP PHOSPHODIESTERASE PDEF"/>
    <property type="match status" value="1"/>
</dbReference>
<dbReference type="InterPro" id="IPR001633">
    <property type="entry name" value="EAL_dom"/>
</dbReference>
<dbReference type="InterPro" id="IPR000160">
    <property type="entry name" value="GGDEF_dom"/>
</dbReference>
<organism evidence="5 6">
    <name type="scientific">Enterovibrio norvegicus DSM 15893</name>
    <dbReference type="NCBI Taxonomy" id="1121869"/>
    <lineage>
        <taxon>Bacteria</taxon>
        <taxon>Pseudomonadati</taxon>
        <taxon>Pseudomonadota</taxon>
        <taxon>Gammaproteobacteria</taxon>
        <taxon>Vibrionales</taxon>
        <taxon>Vibrionaceae</taxon>
        <taxon>Enterovibrio</taxon>
    </lineage>
</organism>
<dbReference type="GeneID" id="35872120"/>
<name>A0A1I5M3Z9_9GAMM</name>
<dbReference type="SMART" id="SM00304">
    <property type="entry name" value="HAMP"/>
    <property type="match status" value="1"/>
</dbReference>
<dbReference type="GO" id="GO:0016020">
    <property type="term" value="C:membrane"/>
    <property type="evidence" value="ECO:0007669"/>
    <property type="project" value="InterPro"/>
</dbReference>
<dbReference type="PROSITE" id="PS50885">
    <property type="entry name" value="HAMP"/>
    <property type="match status" value="1"/>
</dbReference>
<reference evidence="5 6" key="1">
    <citation type="submission" date="2016-10" db="EMBL/GenBank/DDBJ databases">
        <authorList>
            <person name="de Groot N.N."/>
        </authorList>
    </citation>
    <scope>NUCLEOTIDE SEQUENCE [LARGE SCALE GENOMIC DNA]</scope>
    <source>
        <strain evidence="5 6">DSM 15893</strain>
    </source>
</reference>
<evidence type="ECO:0000259" key="4">
    <source>
        <dbReference type="PROSITE" id="PS50887"/>
    </source>
</evidence>
<keyword evidence="1" id="KW-0472">Membrane</keyword>
<dbReference type="RefSeq" id="WP_074925709.1">
    <property type="nucleotide sequence ID" value="NZ_FOWR01000007.1"/>
</dbReference>
<proteinExistence type="predicted"/>
<dbReference type="InterPro" id="IPR042461">
    <property type="entry name" value="LapD_MoxY_peri_C"/>
</dbReference>
<keyword evidence="1" id="KW-1133">Transmembrane helix</keyword>
<dbReference type="GO" id="GO:0071111">
    <property type="term" value="F:cyclic-guanylate-specific phosphodiesterase activity"/>
    <property type="evidence" value="ECO:0007669"/>
    <property type="project" value="InterPro"/>
</dbReference>
<evidence type="ECO:0000259" key="2">
    <source>
        <dbReference type="PROSITE" id="PS50883"/>
    </source>
</evidence>
<dbReference type="Gene3D" id="6.20.270.20">
    <property type="entry name" value="LapD/MoxY periplasmic domain"/>
    <property type="match status" value="1"/>
</dbReference>
<feature type="domain" description="EAL" evidence="2">
    <location>
        <begin position="403"/>
        <end position="649"/>
    </location>
</feature>
<dbReference type="InterPro" id="IPR050706">
    <property type="entry name" value="Cyclic-di-GMP_PDE-like"/>
</dbReference>
<dbReference type="SUPFAM" id="SSF141868">
    <property type="entry name" value="EAL domain-like"/>
    <property type="match status" value="1"/>
</dbReference>
<sequence>MTITNKITLVVIGILLLLCSVLAVAEFSINLAFLQQEMQLQAQSAMQNLSIALIPILETGDKEKSELFFSTVMSEGTRLNEATLKWMFDDEFQNWSHQTGINQKVPEWFMSLGFVEPISLTSTINNGWTDLGTLSITVTSDYAYLALWELSVPFTIFAIAVIVVATILVRVALKRALSPVVAMTKEAKRIAQLDFSAKIPTPKDTDLRELTHSFNDMSSQIQNLFDTLNEEMNALRQKYLFDQASGFPNRSFLMRQLESWLSEGDCGVLMFANLKWLEDVKPNEGNKSLNDSLAALRKSLEKVLPHSNDAFAARVGKSELAIFVPSVHEKQARTLLSALIRTFSNEVIMSGLSSANAFTIGIAEKKNDDTVATLLSRANTALQEAEESQKVFLFASAGEELSSTQIDSGLESAINANTFGFKLQPILSKQSHEIQHYEAYAQIPMDNEFVPAKNLVSDLSRLSLSNKFDQSVVNQIIDVLKSDMTFKPVSVNITANSVKNPEFVKWLIKTVKKNQLQERLLFEFAEAVVCLSPEDCEVTCQRFREAGIKFGIDRFGQHLSSVSYLRALKPTFVKLDHSFLQNGEEDNNHLLLTPMIKMASSLGIEVIASAVEYKQQLNHLSNTNIDGYFGYISPPVALESLTCDVAKSA</sequence>
<dbReference type="Pfam" id="PF00672">
    <property type="entry name" value="HAMP"/>
    <property type="match status" value="1"/>
</dbReference>
<evidence type="ECO:0000256" key="1">
    <source>
        <dbReference type="SAM" id="Phobius"/>
    </source>
</evidence>
<dbReference type="Pfam" id="PF00990">
    <property type="entry name" value="GGDEF"/>
    <property type="match status" value="1"/>
</dbReference>
<dbReference type="InterPro" id="IPR032244">
    <property type="entry name" value="LapD_MoxY_N"/>
</dbReference>
<dbReference type="Pfam" id="PF16448">
    <property type="entry name" value="LapD_MoxY_N"/>
    <property type="match status" value="1"/>
</dbReference>
<dbReference type="Gene3D" id="1.10.8.500">
    <property type="entry name" value="HAMP domain in histidine kinase"/>
    <property type="match status" value="1"/>
</dbReference>
<dbReference type="SUPFAM" id="SSF158472">
    <property type="entry name" value="HAMP domain-like"/>
    <property type="match status" value="1"/>
</dbReference>
<dbReference type="Proteomes" id="UP000182692">
    <property type="component" value="Unassembled WGS sequence"/>
</dbReference>
<accession>A0A1I5M3Z9</accession>
<feature type="domain" description="HAMP" evidence="3">
    <location>
        <begin position="174"/>
        <end position="226"/>
    </location>
</feature>
<dbReference type="STRING" id="1121869.SAMN03084138_01157"/>
<dbReference type="Gene3D" id="3.20.20.450">
    <property type="entry name" value="EAL domain"/>
    <property type="match status" value="1"/>
</dbReference>
<dbReference type="PANTHER" id="PTHR33121:SF79">
    <property type="entry name" value="CYCLIC DI-GMP PHOSPHODIESTERASE PDED-RELATED"/>
    <property type="match status" value="1"/>
</dbReference>
<evidence type="ECO:0000313" key="5">
    <source>
        <dbReference type="EMBL" id="SFP04292.1"/>
    </source>
</evidence>
<dbReference type="PROSITE" id="PS50887">
    <property type="entry name" value="GGDEF"/>
    <property type="match status" value="1"/>
</dbReference>
<dbReference type="CDD" id="cd06225">
    <property type="entry name" value="HAMP"/>
    <property type="match status" value="1"/>
</dbReference>
<gene>
    <name evidence="5" type="ORF">SAMN03084138_01157</name>
</gene>
<dbReference type="GO" id="GO:0007165">
    <property type="term" value="P:signal transduction"/>
    <property type="evidence" value="ECO:0007669"/>
    <property type="project" value="InterPro"/>
</dbReference>
<dbReference type="Pfam" id="PF00563">
    <property type="entry name" value="EAL"/>
    <property type="match status" value="1"/>
</dbReference>
<dbReference type="InterPro" id="IPR029787">
    <property type="entry name" value="Nucleotide_cyclase"/>
</dbReference>
<dbReference type="PROSITE" id="PS50883">
    <property type="entry name" value="EAL"/>
    <property type="match status" value="1"/>
</dbReference>
<dbReference type="InterPro" id="IPR003660">
    <property type="entry name" value="HAMP_dom"/>
</dbReference>
<dbReference type="OrthoDB" id="5894408at2"/>
<dbReference type="CDD" id="cd01948">
    <property type="entry name" value="EAL"/>
    <property type="match status" value="1"/>
</dbReference>
<dbReference type="Gene3D" id="3.30.70.270">
    <property type="match status" value="1"/>
</dbReference>
<dbReference type="InterPro" id="IPR043128">
    <property type="entry name" value="Rev_trsase/Diguanyl_cyclase"/>
</dbReference>
<dbReference type="AlphaFoldDB" id="A0A1I5M3Z9"/>
<dbReference type="SUPFAM" id="SSF55073">
    <property type="entry name" value="Nucleotide cyclase"/>
    <property type="match status" value="1"/>
</dbReference>
<dbReference type="SMART" id="SM00052">
    <property type="entry name" value="EAL"/>
    <property type="match status" value="1"/>
</dbReference>
<feature type="transmembrane region" description="Helical" evidence="1">
    <location>
        <begin position="150"/>
        <end position="173"/>
    </location>
</feature>